<keyword evidence="3" id="KW-1185">Reference proteome</keyword>
<sequence length="139" mass="14474">SSISTSSHIGNTPSISDMISQLFVLLSVAACIHGVSGEWSEWTDVNGACSATCGMCGTRVVAERTCVSGTCEGPSQQTEACGAALCVFPTKTCCPGYKKGFVWITQWTDGRLECISVEKKGSTQTSSSETTTITSSTPA</sequence>
<comment type="caution">
    <text evidence="2">The sequence shown here is derived from an EMBL/GenBank/DDBJ whole genome shotgun (WGS) entry which is preliminary data.</text>
</comment>
<name>A0AAV5SFA9_9BILA</name>
<dbReference type="AlphaFoldDB" id="A0AAV5SFA9"/>
<dbReference type="PROSITE" id="PS50092">
    <property type="entry name" value="TSP1"/>
    <property type="match status" value="1"/>
</dbReference>
<accession>A0AAV5SFA9</accession>
<dbReference type="PANTHER" id="PTHR31507">
    <property type="entry name" value="PROTEIN CBG15923"/>
    <property type="match status" value="1"/>
</dbReference>
<protein>
    <submittedName>
        <fullName evidence="2">Uncharacterized protein</fullName>
    </submittedName>
</protein>
<evidence type="ECO:0000256" key="1">
    <source>
        <dbReference type="SAM" id="SignalP"/>
    </source>
</evidence>
<dbReference type="InterPro" id="IPR000884">
    <property type="entry name" value="TSP1_rpt"/>
</dbReference>
<proteinExistence type="predicted"/>
<dbReference type="Proteomes" id="UP001432027">
    <property type="component" value="Unassembled WGS sequence"/>
</dbReference>
<keyword evidence="1" id="KW-0732">Signal</keyword>
<dbReference type="EMBL" id="BTSX01000001">
    <property type="protein sequence ID" value="GMS82021.1"/>
    <property type="molecule type" value="Genomic_DNA"/>
</dbReference>
<feature type="non-terminal residue" evidence="2">
    <location>
        <position position="1"/>
    </location>
</feature>
<feature type="signal peptide" evidence="1">
    <location>
        <begin position="1"/>
        <end position="37"/>
    </location>
</feature>
<evidence type="ECO:0000313" key="2">
    <source>
        <dbReference type="EMBL" id="GMS82021.1"/>
    </source>
</evidence>
<evidence type="ECO:0000313" key="3">
    <source>
        <dbReference type="Proteomes" id="UP001432027"/>
    </source>
</evidence>
<feature type="chain" id="PRO_5043854036" evidence="1">
    <location>
        <begin position="38"/>
        <end position="139"/>
    </location>
</feature>
<reference evidence="2" key="1">
    <citation type="submission" date="2023-10" db="EMBL/GenBank/DDBJ databases">
        <title>Genome assembly of Pristionchus species.</title>
        <authorList>
            <person name="Yoshida K."/>
            <person name="Sommer R.J."/>
        </authorList>
    </citation>
    <scope>NUCLEOTIDE SEQUENCE</scope>
    <source>
        <strain evidence="2">RS0144</strain>
    </source>
</reference>
<organism evidence="2 3">
    <name type="scientific">Pristionchus entomophagus</name>
    <dbReference type="NCBI Taxonomy" id="358040"/>
    <lineage>
        <taxon>Eukaryota</taxon>
        <taxon>Metazoa</taxon>
        <taxon>Ecdysozoa</taxon>
        <taxon>Nematoda</taxon>
        <taxon>Chromadorea</taxon>
        <taxon>Rhabditida</taxon>
        <taxon>Rhabditina</taxon>
        <taxon>Diplogasteromorpha</taxon>
        <taxon>Diplogasteroidea</taxon>
        <taxon>Neodiplogasteridae</taxon>
        <taxon>Pristionchus</taxon>
    </lineage>
</organism>
<gene>
    <name evidence="2" type="ORF">PENTCL1PPCAC_4196</name>
</gene>
<dbReference type="PANTHER" id="PTHR31507:SF3">
    <property type="entry name" value="TIL DOMAIN-CONTAINING PROTEIN"/>
    <property type="match status" value="1"/>
</dbReference>